<feature type="transmembrane region" description="Helical" evidence="6">
    <location>
        <begin position="105"/>
        <end position="129"/>
    </location>
</feature>
<feature type="transmembrane region" description="Helical" evidence="6">
    <location>
        <begin position="294"/>
        <end position="314"/>
    </location>
</feature>
<feature type="transmembrane region" description="Helical" evidence="6">
    <location>
        <begin position="268"/>
        <end position="287"/>
    </location>
</feature>
<evidence type="ECO:0000256" key="2">
    <source>
        <dbReference type="ARBA" id="ARBA00007635"/>
    </source>
</evidence>
<feature type="transmembrane region" description="Helical" evidence="6">
    <location>
        <begin position="197"/>
        <end position="217"/>
    </location>
</feature>
<organism evidence="8 9">
    <name type="scientific">Cucumis melo</name>
    <name type="common">Muskmelon</name>
    <dbReference type="NCBI Taxonomy" id="3656"/>
    <lineage>
        <taxon>Eukaryota</taxon>
        <taxon>Viridiplantae</taxon>
        <taxon>Streptophyta</taxon>
        <taxon>Embryophyta</taxon>
        <taxon>Tracheophyta</taxon>
        <taxon>Spermatophyta</taxon>
        <taxon>Magnoliopsida</taxon>
        <taxon>eudicotyledons</taxon>
        <taxon>Gunneridae</taxon>
        <taxon>Pentapetalae</taxon>
        <taxon>rosids</taxon>
        <taxon>fabids</taxon>
        <taxon>Cucurbitales</taxon>
        <taxon>Cucurbitaceae</taxon>
        <taxon>Benincaseae</taxon>
        <taxon>Cucumis</taxon>
    </lineage>
</organism>
<evidence type="ECO:0000313" key="9">
    <source>
        <dbReference type="RefSeq" id="XP_008457201.2"/>
    </source>
</evidence>
<gene>
    <name evidence="9" type="primary">LOC103496933</name>
</gene>
<evidence type="ECO:0000256" key="6">
    <source>
        <dbReference type="RuleBase" id="RU363077"/>
    </source>
</evidence>
<comment type="similarity">
    <text evidence="2 6">Belongs to the drug/metabolite transporter (DMT) superfamily. Plant drug/metabolite exporter (P-DME) (TC 2.A.7.4) family.</text>
</comment>
<name>A0A1S3C690_CUCME</name>
<dbReference type="Pfam" id="PF00892">
    <property type="entry name" value="EamA"/>
    <property type="match status" value="2"/>
</dbReference>
<protein>
    <recommendedName>
        <fullName evidence="6">WAT1-related protein</fullName>
    </recommendedName>
</protein>
<feature type="transmembrane region" description="Helical" evidence="6">
    <location>
        <begin position="229"/>
        <end position="248"/>
    </location>
</feature>
<evidence type="ECO:0000256" key="4">
    <source>
        <dbReference type="ARBA" id="ARBA00022989"/>
    </source>
</evidence>
<dbReference type="Proteomes" id="UP001652600">
    <property type="component" value="Chromosome 5"/>
</dbReference>
<keyword evidence="8" id="KW-1185">Reference proteome</keyword>
<comment type="subcellular location">
    <subcellularLocation>
        <location evidence="1 6">Membrane</location>
        <topology evidence="1 6">Multi-pass membrane protein</topology>
    </subcellularLocation>
</comment>
<dbReference type="SUPFAM" id="SSF103481">
    <property type="entry name" value="Multidrug resistance efflux transporter EmrE"/>
    <property type="match status" value="2"/>
</dbReference>
<feature type="domain" description="EamA" evidence="7">
    <location>
        <begin position="199"/>
        <end position="337"/>
    </location>
</feature>
<feature type="transmembrane region" description="Helical" evidence="6">
    <location>
        <begin position="80"/>
        <end position="99"/>
    </location>
</feature>
<dbReference type="InterPro" id="IPR030184">
    <property type="entry name" value="WAT1-related"/>
</dbReference>
<feature type="transmembrane region" description="Helical" evidence="6">
    <location>
        <begin position="46"/>
        <end position="68"/>
    </location>
</feature>
<evidence type="ECO:0000256" key="1">
    <source>
        <dbReference type="ARBA" id="ARBA00004141"/>
    </source>
</evidence>
<dbReference type="AlphaFoldDB" id="A0A1S3C690"/>
<evidence type="ECO:0000256" key="5">
    <source>
        <dbReference type="ARBA" id="ARBA00023136"/>
    </source>
</evidence>
<dbReference type="GO" id="GO:0016020">
    <property type="term" value="C:membrane"/>
    <property type="evidence" value="ECO:0007669"/>
    <property type="project" value="UniProtKB-SubCell"/>
</dbReference>
<dbReference type="InterPro" id="IPR000620">
    <property type="entry name" value="EamA_dom"/>
</dbReference>
<evidence type="ECO:0000313" key="8">
    <source>
        <dbReference type="Proteomes" id="UP001652600"/>
    </source>
</evidence>
<accession>A0A1S3C690</accession>
<evidence type="ECO:0000259" key="7">
    <source>
        <dbReference type="Pfam" id="PF00892"/>
    </source>
</evidence>
<dbReference type="GeneID" id="103496933"/>
<feature type="transmembrane region" description="Helical" evidence="6">
    <location>
        <begin position="320"/>
        <end position="339"/>
    </location>
</feature>
<dbReference type="eggNOG" id="ENOG502QR4Y">
    <property type="taxonomic scope" value="Eukaryota"/>
</dbReference>
<dbReference type="RefSeq" id="XP_008457201.2">
    <property type="nucleotide sequence ID" value="XM_008458979.3"/>
</dbReference>
<feature type="transmembrane region" description="Helical" evidence="6">
    <location>
        <begin position="20"/>
        <end position="40"/>
    </location>
</feature>
<proteinExistence type="inferred from homology"/>
<feature type="transmembrane region" description="Helical" evidence="6">
    <location>
        <begin position="141"/>
        <end position="161"/>
    </location>
</feature>
<sequence length="388" mass="42873">MEYSAGRRICNGLHDAKPVLLMALVQSVYAGVNVLYKLAVNDGMNLMILIAFRFLFASLFMLPLAFFLERNKRPKMTWSFLFYGFFCGLFGGTLSQNLYVQSLAMTSATFVSAMQNLCPAITFLLALSFRMEKLKIKKKEGVAKVLGTLMGIGGAMILTFYKGFEINIWTTHVDLLHGRNVSHLPPHSHSHSHSHNLLLGSVLALASCLSYSFWLILQAKMMKIYPCQYSSTALMCVMGAIQGVAISICTERDWKQWKLGWNIRLLTVTFAGIVGTGATVTITAWCVRMKGPLYVSVFSPLMLLIVAIAGSLFLDEKLHLGSVVGAMLIVCGLYMVLWGKSKEMNKCLQLTPSESIGQLALKDVAVTTPNPLNENQIQDTNANKSTIN</sequence>
<reference evidence="9" key="1">
    <citation type="submission" date="2025-08" db="UniProtKB">
        <authorList>
            <consortium name="RefSeq"/>
        </authorList>
    </citation>
    <scope>IDENTIFICATION</scope>
    <source>
        <tissue evidence="9">Stem</tissue>
    </source>
</reference>
<feature type="domain" description="EamA" evidence="7">
    <location>
        <begin position="19"/>
        <end position="157"/>
    </location>
</feature>
<dbReference type="InParanoid" id="A0A1S3C690"/>
<dbReference type="KEGG" id="cmo:103496933"/>
<keyword evidence="3 6" id="KW-0812">Transmembrane</keyword>
<keyword evidence="4 6" id="KW-1133">Transmembrane helix</keyword>
<dbReference type="PANTHER" id="PTHR31218">
    <property type="entry name" value="WAT1-RELATED PROTEIN"/>
    <property type="match status" value="1"/>
</dbReference>
<evidence type="ECO:0000256" key="3">
    <source>
        <dbReference type="ARBA" id="ARBA00022692"/>
    </source>
</evidence>
<dbReference type="InterPro" id="IPR037185">
    <property type="entry name" value="EmrE-like"/>
</dbReference>
<dbReference type="GO" id="GO:0022857">
    <property type="term" value="F:transmembrane transporter activity"/>
    <property type="evidence" value="ECO:0007669"/>
    <property type="project" value="InterPro"/>
</dbReference>
<dbReference type="Gramene" id="MELO3C020409.2.1">
    <property type="protein sequence ID" value="MELO3C020409.2.1"/>
    <property type="gene ID" value="MELO3C020409.2"/>
</dbReference>
<keyword evidence="5 6" id="KW-0472">Membrane</keyword>